<dbReference type="CDD" id="cd01166">
    <property type="entry name" value="KdgK"/>
    <property type="match status" value="1"/>
</dbReference>
<feature type="domain" description="Carbohydrate kinase PfkB" evidence="4">
    <location>
        <begin position="13"/>
        <end position="294"/>
    </location>
</feature>
<dbReference type="EMBL" id="JAFKCS010000020">
    <property type="protein sequence ID" value="MBN7821587.1"/>
    <property type="molecule type" value="Genomic_DNA"/>
</dbReference>
<dbReference type="Pfam" id="PF00294">
    <property type="entry name" value="PfkB"/>
    <property type="match status" value="1"/>
</dbReference>
<accession>A0ABS3CWS9</accession>
<dbReference type="InterPro" id="IPR050306">
    <property type="entry name" value="PfkB_Carbo_kinase"/>
</dbReference>
<dbReference type="Gene3D" id="3.40.1190.20">
    <property type="match status" value="1"/>
</dbReference>
<protein>
    <submittedName>
        <fullName evidence="5">Sugar kinase</fullName>
    </submittedName>
</protein>
<evidence type="ECO:0000256" key="3">
    <source>
        <dbReference type="ARBA" id="ARBA00022777"/>
    </source>
</evidence>
<evidence type="ECO:0000256" key="2">
    <source>
        <dbReference type="ARBA" id="ARBA00022679"/>
    </source>
</evidence>
<name>A0ABS3CWS9_9ALTE</name>
<dbReference type="GO" id="GO:0016301">
    <property type="term" value="F:kinase activity"/>
    <property type="evidence" value="ECO:0007669"/>
    <property type="project" value="UniProtKB-KW"/>
</dbReference>
<dbReference type="PROSITE" id="PS00584">
    <property type="entry name" value="PFKB_KINASES_2"/>
    <property type="match status" value="1"/>
</dbReference>
<comment type="caution">
    <text evidence="5">The sequence shown here is derived from an EMBL/GenBank/DDBJ whole genome shotgun (WGS) entry which is preliminary data.</text>
</comment>
<evidence type="ECO:0000259" key="4">
    <source>
        <dbReference type="Pfam" id="PF00294"/>
    </source>
</evidence>
<gene>
    <name evidence="5" type="ORF">J0A65_17095</name>
</gene>
<keyword evidence="6" id="KW-1185">Reference proteome</keyword>
<dbReference type="Proteomes" id="UP000663992">
    <property type="component" value="Unassembled WGS sequence"/>
</dbReference>
<sequence>MRIVLFGECMLEHSDSGEFRFGGDTLNTALYLSRMLPPGKVQVRYATGLGTDTDSDALIEAWQHEGLDTSLVLRLADKLPGRYQIHLNTDGQRRFEYWRDDSAAKHYLRDAGNPLLDTLKHQGCDYFYLSGISLAILSSSHRQMLLDTMARFCQEGGKVIFDNNYRPILWQQNPLPWYQKVMQMAYLVLLTDEDEYALYGGDDPDSILTRCQNWGIPNVLIKRGSQPCLIRTRRELTQVSGLKVEKVVDTSAAGDSFAAGFLASWLCGEPTDVAAKTGHALAARVIQYPGAIIPRSAMLDLMPIKE</sequence>
<dbReference type="InterPro" id="IPR011611">
    <property type="entry name" value="PfkB_dom"/>
</dbReference>
<evidence type="ECO:0000313" key="6">
    <source>
        <dbReference type="Proteomes" id="UP000663992"/>
    </source>
</evidence>
<dbReference type="PANTHER" id="PTHR43085">
    <property type="entry name" value="HEXOKINASE FAMILY MEMBER"/>
    <property type="match status" value="1"/>
</dbReference>
<dbReference type="RefSeq" id="WP_206595536.1">
    <property type="nucleotide sequence ID" value="NZ_JAFKCS010000020.1"/>
</dbReference>
<evidence type="ECO:0000256" key="1">
    <source>
        <dbReference type="ARBA" id="ARBA00010688"/>
    </source>
</evidence>
<dbReference type="InterPro" id="IPR002173">
    <property type="entry name" value="Carboh/pur_kinase_PfkB_CS"/>
</dbReference>
<reference evidence="5 6" key="1">
    <citation type="submission" date="2021-03" db="EMBL/GenBank/DDBJ databases">
        <title>novel species isolated from a fishpond in China.</title>
        <authorList>
            <person name="Lu H."/>
            <person name="Cai Z."/>
        </authorList>
    </citation>
    <scope>NUCLEOTIDE SEQUENCE [LARGE SCALE GENOMIC DNA]</scope>
    <source>
        <strain evidence="5 6">Y57</strain>
    </source>
</reference>
<comment type="similarity">
    <text evidence="1">Belongs to the carbohydrate kinase PfkB family.</text>
</comment>
<dbReference type="SUPFAM" id="SSF53613">
    <property type="entry name" value="Ribokinase-like"/>
    <property type="match status" value="1"/>
</dbReference>
<dbReference type="PANTHER" id="PTHR43085:SF15">
    <property type="entry name" value="2-DEHYDRO-3-DEOXYGLUCONOKINASE"/>
    <property type="match status" value="1"/>
</dbReference>
<dbReference type="InterPro" id="IPR029056">
    <property type="entry name" value="Ribokinase-like"/>
</dbReference>
<organism evidence="5 6">
    <name type="scientific">Bowmanella yangjiangensis</name>
    <dbReference type="NCBI Taxonomy" id="2811230"/>
    <lineage>
        <taxon>Bacteria</taxon>
        <taxon>Pseudomonadati</taxon>
        <taxon>Pseudomonadota</taxon>
        <taxon>Gammaproteobacteria</taxon>
        <taxon>Alteromonadales</taxon>
        <taxon>Alteromonadaceae</taxon>
        <taxon>Bowmanella</taxon>
    </lineage>
</organism>
<keyword evidence="3 5" id="KW-0418">Kinase</keyword>
<proteinExistence type="inferred from homology"/>
<evidence type="ECO:0000313" key="5">
    <source>
        <dbReference type="EMBL" id="MBN7821587.1"/>
    </source>
</evidence>
<keyword evidence="2" id="KW-0808">Transferase</keyword>